<keyword evidence="1" id="KW-0805">Transcription regulation</keyword>
<dbReference type="PROSITE" id="PS50932">
    <property type="entry name" value="HTH_LACI_2"/>
    <property type="match status" value="1"/>
</dbReference>
<dbReference type="PANTHER" id="PTHR30146:SF154">
    <property type="entry name" value="TRANSCRIPTION REGULATOR, MEMBER OF GALR FAMILY"/>
    <property type="match status" value="1"/>
</dbReference>
<accession>A0AAE6IJ94</accession>
<protein>
    <submittedName>
        <fullName evidence="5">LacI family DNA-binding transcriptional regulator</fullName>
    </submittedName>
</protein>
<dbReference type="RefSeq" id="WP_135197289.1">
    <property type="nucleotide sequence ID" value="NZ_BPKR01000003.1"/>
</dbReference>
<evidence type="ECO:0000256" key="2">
    <source>
        <dbReference type="ARBA" id="ARBA00023125"/>
    </source>
</evidence>
<feature type="domain" description="HTH lacI-type" evidence="4">
    <location>
        <begin position="5"/>
        <end position="58"/>
    </location>
</feature>
<dbReference type="InterPro" id="IPR001761">
    <property type="entry name" value="Peripla_BP/Lac1_sug-bd_dom"/>
</dbReference>
<sequence length="322" mass="36081">MHKKITINDIATLAGVAKSTVSRYLNGGSVSQHTRQKIDRIVEEHNYAPNTFAQSLKQQVNHTIGVIVPRLDSIAQSDMLRGLDELNKNDTFLIVNIYQNSQRELAAIKKLQSQNVSGLIVLTANLTDDIREALKESQLPVIIQGQDEPDFHRVILNDIQAGQAVGQYLKKLTPKNVLLLKVDATLDRAVGHNRFVGIDDALLGIPHKEVVTDFKLDVAKSDALIAMEKEKFDLIIGASDRIVVGAMQSAFSLHQQPRFIGFGKSYFSETVTPNLTSFEFDFFETGKQLYRLFLTIRDHPQTEIQRIVMDGKLVVRDSTDLM</sequence>
<dbReference type="SMART" id="SM00354">
    <property type="entry name" value="HTH_LACI"/>
    <property type="match status" value="1"/>
</dbReference>
<dbReference type="CDD" id="cd01392">
    <property type="entry name" value="HTH_LacI"/>
    <property type="match status" value="1"/>
</dbReference>
<evidence type="ECO:0000259" key="4">
    <source>
        <dbReference type="PROSITE" id="PS50932"/>
    </source>
</evidence>
<keyword evidence="2 5" id="KW-0238">DNA-binding</keyword>
<dbReference type="CDD" id="cd01542">
    <property type="entry name" value="PBP1_TreR-like"/>
    <property type="match status" value="1"/>
</dbReference>
<keyword evidence="3" id="KW-0804">Transcription</keyword>
<evidence type="ECO:0000256" key="1">
    <source>
        <dbReference type="ARBA" id="ARBA00023015"/>
    </source>
</evidence>
<dbReference type="InterPro" id="IPR000843">
    <property type="entry name" value="HTH_LacI"/>
</dbReference>
<name>A0AAE6IJ94_LEUCA</name>
<dbReference type="Pfam" id="PF00532">
    <property type="entry name" value="Peripla_BP_1"/>
    <property type="match status" value="1"/>
</dbReference>
<dbReference type="InterPro" id="IPR010982">
    <property type="entry name" value="Lambda_DNA-bd_dom_sf"/>
</dbReference>
<dbReference type="AlphaFoldDB" id="A0AAE6IJ94"/>
<proteinExistence type="predicted"/>
<dbReference type="GO" id="GO:0003700">
    <property type="term" value="F:DNA-binding transcription factor activity"/>
    <property type="evidence" value="ECO:0007669"/>
    <property type="project" value="TreeGrafter"/>
</dbReference>
<dbReference type="PANTHER" id="PTHR30146">
    <property type="entry name" value="LACI-RELATED TRANSCRIPTIONAL REPRESSOR"/>
    <property type="match status" value="1"/>
</dbReference>
<dbReference type="SUPFAM" id="SSF47413">
    <property type="entry name" value="lambda repressor-like DNA-binding domains"/>
    <property type="match status" value="1"/>
</dbReference>
<dbReference type="GO" id="GO:0000976">
    <property type="term" value="F:transcription cis-regulatory region binding"/>
    <property type="evidence" value="ECO:0007669"/>
    <property type="project" value="TreeGrafter"/>
</dbReference>
<reference evidence="5 6" key="1">
    <citation type="submission" date="2019-06" db="EMBL/GenBank/DDBJ databases">
        <title>Genome analyses of bacteria isolated from kimchi.</title>
        <authorList>
            <person name="Lee S."/>
            <person name="Ahn S."/>
            <person name="Roh S."/>
        </authorList>
    </citation>
    <scope>NUCLEOTIDE SEQUENCE [LARGE SCALE GENOMIC DNA]</scope>
    <source>
        <strain evidence="5 6">CBA3620</strain>
    </source>
</reference>
<dbReference type="Pfam" id="PF00356">
    <property type="entry name" value="LacI"/>
    <property type="match status" value="1"/>
</dbReference>
<dbReference type="InterPro" id="IPR028082">
    <property type="entry name" value="Peripla_BP_I"/>
</dbReference>
<dbReference type="Proteomes" id="UP000321332">
    <property type="component" value="Chromosome"/>
</dbReference>
<dbReference type="GeneID" id="61186434"/>
<gene>
    <name evidence="5" type="ORF">FGL89_01680</name>
</gene>
<evidence type="ECO:0000256" key="3">
    <source>
        <dbReference type="ARBA" id="ARBA00023163"/>
    </source>
</evidence>
<dbReference type="SUPFAM" id="SSF53822">
    <property type="entry name" value="Periplasmic binding protein-like I"/>
    <property type="match status" value="1"/>
</dbReference>
<dbReference type="Gene3D" id="1.10.260.40">
    <property type="entry name" value="lambda repressor-like DNA-binding domains"/>
    <property type="match status" value="1"/>
</dbReference>
<evidence type="ECO:0000313" key="5">
    <source>
        <dbReference type="EMBL" id="QEA32938.1"/>
    </source>
</evidence>
<evidence type="ECO:0000313" key="6">
    <source>
        <dbReference type="Proteomes" id="UP000321332"/>
    </source>
</evidence>
<organism evidence="5 6">
    <name type="scientific">Leuconostoc carnosum</name>
    <dbReference type="NCBI Taxonomy" id="1252"/>
    <lineage>
        <taxon>Bacteria</taxon>
        <taxon>Bacillati</taxon>
        <taxon>Bacillota</taxon>
        <taxon>Bacilli</taxon>
        <taxon>Lactobacillales</taxon>
        <taxon>Lactobacillaceae</taxon>
        <taxon>Leuconostoc</taxon>
    </lineage>
</organism>
<dbReference type="Gene3D" id="3.40.50.2300">
    <property type="match status" value="2"/>
</dbReference>
<dbReference type="EMBL" id="CP042374">
    <property type="protein sequence ID" value="QEA32938.1"/>
    <property type="molecule type" value="Genomic_DNA"/>
</dbReference>